<feature type="compositionally biased region" description="Basic and acidic residues" evidence="1">
    <location>
        <begin position="121"/>
        <end position="134"/>
    </location>
</feature>
<feature type="compositionally biased region" description="Low complexity" evidence="1">
    <location>
        <begin position="156"/>
        <end position="168"/>
    </location>
</feature>
<dbReference type="KEGG" id="mng:MNEG_13088"/>
<keyword evidence="3" id="KW-1185">Reference proteome</keyword>
<dbReference type="EMBL" id="KK103835">
    <property type="protein sequence ID" value="KIY94874.1"/>
    <property type="molecule type" value="Genomic_DNA"/>
</dbReference>
<accession>A0A0D2LT99</accession>
<feature type="region of interest" description="Disordered" evidence="1">
    <location>
        <begin position="457"/>
        <end position="481"/>
    </location>
</feature>
<evidence type="ECO:0000313" key="3">
    <source>
        <dbReference type="Proteomes" id="UP000054498"/>
    </source>
</evidence>
<reference evidence="2 3" key="1">
    <citation type="journal article" date="2013" name="BMC Genomics">
        <title>Reconstruction of the lipid metabolism for the microalga Monoraphidium neglectum from its genome sequence reveals characteristics suitable for biofuel production.</title>
        <authorList>
            <person name="Bogen C."/>
            <person name="Al-Dilaimi A."/>
            <person name="Albersmeier A."/>
            <person name="Wichmann J."/>
            <person name="Grundmann M."/>
            <person name="Rupp O."/>
            <person name="Lauersen K.J."/>
            <person name="Blifernez-Klassen O."/>
            <person name="Kalinowski J."/>
            <person name="Goesmann A."/>
            <person name="Mussgnug J.H."/>
            <person name="Kruse O."/>
        </authorList>
    </citation>
    <scope>NUCLEOTIDE SEQUENCE [LARGE SCALE GENOMIC DNA]</scope>
    <source>
        <strain evidence="2 3">SAG 48.87</strain>
    </source>
</reference>
<dbReference type="STRING" id="145388.A0A0D2LT99"/>
<dbReference type="OrthoDB" id="1878503at2759"/>
<feature type="region of interest" description="Disordered" evidence="1">
    <location>
        <begin position="101"/>
        <end position="207"/>
    </location>
</feature>
<feature type="compositionally biased region" description="Low complexity" evidence="1">
    <location>
        <begin position="185"/>
        <end position="200"/>
    </location>
</feature>
<sequence length="756" mass="83313">MTLEGVKRLVVSELKAAMEVGVEVYDSHADETFTCHARLTLASADSRAVEKLLNLAPVPSTHACPLCWVAGFSASPNRKRLYAQFWKLLPLHHRLRAQTCSAVKRSPDDEPSPSDLPPRMRTAEERVRGAREPLDGNLTQGDMDAPPLGLPADLWAEAFGSDSSCSSEDASDEGEPDAIDENTDTDTGSGSTAASSDSSAEGLADDSAGAHPCALQALLPDPNNSVAIDSMHMISGIIKDLIKSLLGLRWALVEDYEQHVNGRTFNSGNGLDFQLSTDDIKRMERVLAQLAHALPTGKGGQRFRHLLRINRKKNMADFHRLAGPLGVYLLAHAFDMSAPCRDAAIGLLIACGLVTAKDFTRKQLATTTRRVLEALCRVEKNFPASELDMKLHLLAHAPQQIITAGTMVTTALWKAESLWGTLVRMIGNQAHPEQDILHKVTDLESVNYLHVIDPDATGHARRGARPVRLTSKPPKPLRLPGRTATLVDRDVTPGMGARAGVLSWPQQFDIHNALTWYGVERYGQLWELFMPEFWDWCKANDKKTFKKLGGSRRNVRIPPAAFVVAATRWKAWVHTRTEQRLCSSEDAELVSMPHDCRTFESVTIGHVTFWSKAAAARGHGRCSWVVLPREDGDQEAGAGSERARMVFGEIQSIIEHTTFALHGAEERAIWLNVKWVAARRGGAGYDRELHAPRIDQSDCTGAGLPPSTYFPAARVIPMHIMVLPHPRRHVTSRVVLDPSRDFYFMEQAGWHGPPGL</sequence>
<name>A0A0D2LT99_9CHLO</name>
<dbReference type="AlphaFoldDB" id="A0A0D2LT99"/>
<dbReference type="GeneID" id="25730515"/>
<evidence type="ECO:0000256" key="1">
    <source>
        <dbReference type="SAM" id="MobiDB-lite"/>
    </source>
</evidence>
<protein>
    <submittedName>
        <fullName evidence="2">Uncharacterized protein</fullName>
    </submittedName>
</protein>
<feature type="compositionally biased region" description="Acidic residues" evidence="1">
    <location>
        <begin position="169"/>
        <end position="184"/>
    </location>
</feature>
<organism evidence="2 3">
    <name type="scientific">Monoraphidium neglectum</name>
    <dbReference type="NCBI Taxonomy" id="145388"/>
    <lineage>
        <taxon>Eukaryota</taxon>
        <taxon>Viridiplantae</taxon>
        <taxon>Chlorophyta</taxon>
        <taxon>core chlorophytes</taxon>
        <taxon>Chlorophyceae</taxon>
        <taxon>CS clade</taxon>
        <taxon>Sphaeropleales</taxon>
        <taxon>Selenastraceae</taxon>
        <taxon>Monoraphidium</taxon>
    </lineage>
</organism>
<evidence type="ECO:0000313" key="2">
    <source>
        <dbReference type="EMBL" id="KIY94874.1"/>
    </source>
</evidence>
<dbReference type="Proteomes" id="UP000054498">
    <property type="component" value="Unassembled WGS sequence"/>
</dbReference>
<dbReference type="RefSeq" id="XP_013893894.1">
    <property type="nucleotide sequence ID" value="XM_014038440.1"/>
</dbReference>
<gene>
    <name evidence="2" type="ORF">MNEG_13088</name>
</gene>
<proteinExistence type="predicted"/>